<evidence type="ECO:0000256" key="1">
    <source>
        <dbReference type="SAM" id="MobiDB-lite"/>
    </source>
</evidence>
<feature type="compositionally biased region" description="Basic and acidic residues" evidence="1">
    <location>
        <begin position="59"/>
        <end position="88"/>
    </location>
</feature>
<dbReference type="GO" id="GO:0008168">
    <property type="term" value="F:methyltransferase activity"/>
    <property type="evidence" value="ECO:0007669"/>
    <property type="project" value="UniProtKB-KW"/>
</dbReference>
<protein>
    <submittedName>
        <fullName evidence="2">Histone-lysine N-methyltransferase ASHR1 isoform X1</fullName>
    </submittedName>
</protein>
<reference evidence="2 3" key="1">
    <citation type="submission" date="2019-08" db="EMBL/GenBank/DDBJ databases">
        <title>Draft genome sequences of two oriental melons (Cucumis melo L. var makuwa).</title>
        <authorList>
            <person name="Kwon S.-Y."/>
        </authorList>
    </citation>
    <scope>NUCLEOTIDE SEQUENCE [LARGE SCALE GENOMIC DNA]</scope>
    <source>
        <strain evidence="3">cv. Chang Bougi</strain>
        <tissue evidence="2">Leaf</tissue>
    </source>
</reference>
<comment type="caution">
    <text evidence="2">The sequence shown here is derived from an EMBL/GenBank/DDBJ whole genome shotgun (WGS) entry which is preliminary data.</text>
</comment>
<dbReference type="AlphaFoldDB" id="A0A5D3DV95"/>
<dbReference type="GO" id="GO:0032259">
    <property type="term" value="P:methylation"/>
    <property type="evidence" value="ECO:0007669"/>
    <property type="project" value="UniProtKB-KW"/>
</dbReference>
<gene>
    <name evidence="2" type="ORF">E5676_scaffold325G001300</name>
</gene>
<keyword evidence="2" id="KW-0489">Methyltransferase</keyword>
<accession>A0A5D3DV95</accession>
<keyword evidence="2" id="KW-0808">Transferase</keyword>
<evidence type="ECO:0000313" key="3">
    <source>
        <dbReference type="Proteomes" id="UP000321947"/>
    </source>
</evidence>
<evidence type="ECO:0000313" key="2">
    <source>
        <dbReference type="EMBL" id="TYK27434.1"/>
    </source>
</evidence>
<organism evidence="2 3">
    <name type="scientific">Cucumis melo var. makuwa</name>
    <name type="common">Oriental melon</name>
    <dbReference type="NCBI Taxonomy" id="1194695"/>
    <lineage>
        <taxon>Eukaryota</taxon>
        <taxon>Viridiplantae</taxon>
        <taxon>Streptophyta</taxon>
        <taxon>Embryophyta</taxon>
        <taxon>Tracheophyta</taxon>
        <taxon>Spermatophyta</taxon>
        <taxon>Magnoliopsida</taxon>
        <taxon>eudicotyledons</taxon>
        <taxon>Gunneridae</taxon>
        <taxon>Pentapetalae</taxon>
        <taxon>rosids</taxon>
        <taxon>fabids</taxon>
        <taxon>Cucurbitales</taxon>
        <taxon>Cucurbitaceae</taxon>
        <taxon>Benincaseae</taxon>
        <taxon>Cucumis</taxon>
    </lineage>
</organism>
<proteinExistence type="predicted"/>
<sequence>MAKSIERLGLQAENQQQQQLLLKYIKGIVKEKSTMTEGMEGSSSKGRPFESILEGGDTTMKEIESEVRISKAEGEEHSNDRSKLKKVEMPVFSGNAIQTPGSSESTGTSKSIS</sequence>
<dbReference type="Proteomes" id="UP000321947">
    <property type="component" value="Unassembled WGS sequence"/>
</dbReference>
<dbReference type="EMBL" id="SSTD01002800">
    <property type="protein sequence ID" value="TYK27434.1"/>
    <property type="molecule type" value="Genomic_DNA"/>
</dbReference>
<name>A0A5D3DV95_CUCMM</name>
<feature type="region of interest" description="Disordered" evidence="1">
    <location>
        <begin position="34"/>
        <end position="113"/>
    </location>
</feature>
<feature type="compositionally biased region" description="Low complexity" evidence="1">
    <location>
        <begin position="101"/>
        <end position="113"/>
    </location>
</feature>